<dbReference type="EMBL" id="JAFFHB010000005">
    <property type="protein sequence ID" value="KAK4666242.1"/>
    <property type="molecule type" value="Genomic_DNA"/>
</dbReference>
<evidence type="ECO:0000313" key="2">
    <source>
        <dbReference type="Proteomes" id="UP001326199"/>
    </source>
</evidence>
<gene>
    <name evidence="1" type="ORF">QC763_405617</name>
</gene>
<sequence length="123" mass="13859">MSTQYPITIAQLKEASTQQEWLLLLERVLQGFPTAHIVVDSDVMEHVMDEDKIATTIFLVEAVKVLGTEKVRVVATSHVFESQRATRDLGDEAVASLKTESPAKHTNVVVQRRRHLARKQRLA</sequence>
<organism evidence="1 2">
    <name type="scientific">Podospora pseudopauciseta</name>
    <dbReference type="NCBI Taxonomy" id="2093780"/>
    <lineage>
        <taxon>Eukaryota</taxon>
        <taxon>Fungi</taxon>
        <taxon>Dikarya</taxon>
        <taxon>Ascomycota</taxon>
        <taxon>Pezizomycotina</taxon>
        <taxon>Sordariomycetes</taxon>
        <taxon>Sordariomycetidae</taxon>
        <taxon>Sordariales</taxon>
        <taxon>Podosporaceae</taxon>
        <taxon>Podospora</taxon>
    </lineage>
</organism>
<evidence type="ECO:0000313" key="1">
    <source>
        <dbReference type="EMBL" id="KAK4666242.1"/>
    </source>
</evidence>
<name>A0ABR0HE21_9PEZI</name>
<protein>
    <submittedName>
        <fullName evidence="1">Uncharacterized protein</fullName>
    </submittedName>
</protein>
<proteinExistence type="predicted"/>
<dbReference type="Proteomes" id="UP001326199">
    <property type="component" value="Unassembled WGS sequence"/>
</dbReference>
<keyword evidence="2" id="KW-1185">Reference proteome</keyword>
<dbReference type="GeneID" id="87932543"/>
<reference evidence="1 2" key="1">
    <citation type="journal article" date="2023" name="bioRxiv">
        <title>High-quality genome assemblies of four members of thePodospora anserinaspecies complex.</title>
        <authorList>
            <person name="Ament-Velasquez S.L."/>
            <person name="Vogan A.A."/>
            <person name="Wallerman O."/>
            <person name="Hartmann F."/>
            <person name="Gautier V."/>
            <person name="Silar P."/>
            <person name="Giraud T."/>
            <person name="Johannesson H."/>
        </authorList>
    </citation>
    <scope>NUCLEOTIDE SEQUENCE [LARGE SCALE GENOMIC DNA]</scope>
    <source>
        <strain evidence="1 2">CBS 411.78</strain>
    </source>
</reference>
<comment type="caution">
    <text evidence="1">The sequence shown here is derived from an EMBL/GenBank/DDBJ whole genome shotgun (WGS) entry which is preliminary data.</text>
</comment>
<dbReference type="RefSeq" id="XP_062766208.1">
    <property type="nucleotide sequence ID" value="XM_062912200.1"/>
</dbReference>
<accession>A0ABR0HE21</accession>